<feature type="domain" description="CCHC-type" evidence="4">
    <location>
        <begin position="272"/>
        <end position="288"/>
    </location>
</feature>
<dbReference type="Proteomes" id="UP000239563">
    <property type="component" value="Chromosome XVI"/>
</dbReference>
<proteinExistence type="predicted"/>
<dbReference type="GO" id="GO:0006397">
    <property type="term" value="P:mRNA processing"/>
    <property type="evidence" value="ECO:0007669"/>
    <property type="project" value="UniProtKB-KW"/>
</dbReference>
<organism evidence="5 6">
    <name type="scientific">Sporisorium reilianum f. sp. reilianum</name>
    <dbReference type="NCBI Taxonomy" id="72559"/>
    <lineage>
        <taxon>Eukaryota</taxon>
        <taxon>Fungi</taxon>
        <taxon>Dikarya</taxon>
        <taxon>Basidiomycota</taxon>
        <taxon>Ustilaginomycotina</taxon>
        <taxon>Ustilaginomycetes</taxon>
        <taxon>Ustilaginales</taxon>
        <taxon>Ustilaginaceae</taxon>
        <taxon>Sporisorium</taxon>
    </lineage>
</organism>
<dbReference type="EMBL" id="LT795069">
    <property type="protein sequence ID" value="SJX65196.1"/>
    <property type="molecule type" value="Genomic_DNA"/>
</dbReference>
<feature type="region of interest" description="Disordered" evidence="3">
    <location>
        <begin position="279"/>
        <end position="329"/>
    </location>
</feature>
<evidence type="ECO:0000313" key="6">
    <source>
        <dbReference type="Proteomes" id="UP000239563"/>
    </source>
</evidence>
<reference evidence="5 6" key="1">
    <citation type="submission" date="2017-02" db="EMBL/GenBank/DDBJ databases">
        <authorList>
            <person name="Peterson S.W."/>
        </authorList>
    </citation>
    <scope>NUCLEOTIDE SEQUENCE [LARGE SCALE GENOMIC DNA]</scope>
    <source>
        <strain evidence="5 6">SRS1_H2-8</strain>
    </source>
</reference>
<dbReference type="AlphaFoldDB" id="A0A2N8UJU1"/>
<evidence type="ECO:0000256" key="3">
    <source>
        <dbReference type="SAM" id="MobiDB-lite"/>
    </source>
</evidence>
<keyword evidence="2" id="KW-0479">Metal-binding</keyword>
<dbReference type="SMART" id="SM00343">
    <property type="entry name" value="ZnF_C2HC"/>
    <property type="match status" value="1"/>
</dbReference>
<evidence type="ECO:0000256" key="2">
    <source>
        <dbReference type="PROSITE-ProRule" id="PRU00047"/>
    </source>
</evidence>
<evidence type="ECO:0000256" key="1">
    <source>
        <dbReference type="ARBA" id="ARBA00022664"/>
    </source>
</evidence>
<sequence length="329" mass="37467">MLTRPDALESALRPLARSRRTTLPGEPGRLPEPSTLVDAPARVGCTSEEAAATTKPRTIIALPSTTPVFSGDSSENVYKWLVCIEADLFTSGQHESEWVCVAYRHLAGLARDWFIFVLQHTFASIGAITWAQFKHALTTRFPGRDLQLVRYDAFLGVRFESMAQYTREFSRFMFRADLPLRLVVCQFVRNLPHEYEALGSELERDAPTSVHDLLDRARHFESVHEPRFATANKHVQYADAPRSAHANRTIPGQMVPGSRTLPRQASPNDAFKCFRCHQPDHKKRDCPQPESKYEKAKKKKKQMEKKARQEAEARGELQERRGEPEVWAL</sequence>
<evidence type="ECO:0000259" key="4">
    <source>
        <dbReference type="PROSITE" id="PS50158"/>
    </source>
</evidence>
<keyword evidence="1" id="KW-0507">mRNA processing</keyword>
<gene>
    <name evidence="5" type="ORF">SRS1_15971</name>
</gene>
<name>A0A2N8UJU1_9BASI</name>
<keyword evidence="2" id="KW-0862">Zinc</keyword>
<keyword evidence="2" id="KW-0863">Zinc-finger</keyword>
<dbReference type="Gene3D" id="4.10.60.10">
    <property type="entry name" value="Zinc finger, CCHC-type"/>
    <property type="match status" value="1"/>
</dbReference>
<feature type="compositionally biased region" description="Basic and acidic residues" evidence="3">
    <location>
        <begin position="279"/>
        <end position="294"/>
    </location>
</feature>
<feature type="region of interest" description="Disordered" evidence="3">
    <location>
        <begin position="1"/>
        <end position="34"/>
    </location>
</feature>
<evidence type="ECO:0000313" key="5">
    <source>
        <dbReference type="EMBL" id="SJX65196.1"/>
    </source>
</evidence>
<accession>A0A2N8UJU1</accession>
<dbReference type="GO" id="GO:0003676">
    <property type="term" value="F:nucleic acid binding"/>
    <property type="evidence" value="ECO:0007669"/>
    <property type="project" value="InterPro"/>
</dbReference>
<dbReference type="SUPFAM" id="SSF57756">
    <property type="entry name" value="Retrovirus zinc finger-like domains"/>
    <property type="match status" value="1"/>
</dbReference>
<dbReference type="InterPro" id="IPR001878">
    <property type="entry name" value="Znf_CCHC"/>
</dbReference>
<dbReference type="InterPro" id="IPR036875">
    <property type="entry name" value="Znf_CCHC_sf"/>
</dbReference>
<feature type="region of interest" description="Disordered" evidence="3">
    <location>
        <begin position="239"/>
        <end position="266"/>
    </location>
</feature>
<dbReference type="PROSITE" id="PS50158">
    <property type="entry name" value="ZF_CCHC"/>
    <property type="match status" value="1"/>
</dbReference>
<dbReference type="GO" id="GO:0008270">
    <property type="term" value="F:zinc ion binding"/>
    <property type="evidence" value="ECO:0007669"/>
    <property type="project" value="UniProtKB-KW"/>
</dbReference>
<protein>
    <recommendedName>
        <fullName evidence="4">CCHC-type domain-containing protein</fullName>
    </recommendedName>
</protein>
<feature type="compositionally biased region" description="Basic and acidic residues" evidence="3">
    <location>
        <begin position="304"/>
        <end position="329"/>
    </location>
</feature>